<feature type="domain" description="Radical SAM core" evidence="9">
    <location>
        <begin position="195"/>
        <end position="418"/>
    </location>
</feature>
<dbReference type="SFLD" id="SFLDS00029">
    <property type="entry name" value="Radical_SAM"/>
    <property type="match status" value="1"/>
</dbReference>
<keyword evidence="11" id="KW-1185">Reference proteome</keyword>
<dbReference type="SFLD" id="SFLDG01082">
    <property type="entry name" value="B12-binding_domain_containing"/>
    <property type="match status" value="1"/>
</dbReference>
<dbReference type="AlphaFoldDB" id="C8VW97"/>
<dbReference type="Gene3D" id="3.40.50.280">
    <property type="entry name" value="Cobalamin-binding domain"/>
    <property type="match status" value="1"/>
</dbReference>
<dbReference type="GO" id="GO:0051539">
    <property type="term" value="F:4 iron, 4 sulfur cluster binding"/>
    <property type="evidence" value="ECO:0007669"/>
    <property type="project" value="UniProtKB-KW"/>
</dbReference>
<dbReference type="InterPro" id="IPR034466">
    <property type="entry name" value="Methyltransferase_Class_B"/>
</dbReference>
<evidence type="ECO:0000256" key="7">
    <source>
        <dbReference type="ARBA" id="ARBA00023014"/>
    </source>
</evidence>
<dbReference type="InterPro" id="IPR051198">
    <property type="entry name" value="BchE-like"/>
</dbReference>
<dbReference type="InterPro" id="IPR006638">
    <property type="entry name" value="Elp3/MiaA/NifB-like_rSAM"/>
</dbReference>
<keyword evidence="5" id="KW-0479">Metal-binding</keyword>
<evidence type="ECO:0000256" key="2">
    <source>
        <dbReference type="ARBA" id="ARBA00022603"/>
    </source>
</evidence>
<evidence type="ECO:0000256" key="1">
    <source>
        <dbReference type="ARBA" id="ARBA00001966"/>
    </source>
</evidence>
<dbReference type="PANTHER" id="PTHR43409">
    <property type="entry name" value="ANAEROBIC MAGNESIUM-PROTOPORPHYRIN IX MONOMETHYL ESTER CYCLASE-RELATED"/>
    <property type="match status" value="1"/>
</dbReference>
<dbReference type="PROSITE" id="PS51332">
    <property type="entry name" value="B12_BINDING"/>
    <property type="match status" value="1"/>
</dbReference>
<dbReference type="GO" id="GO:0003824">
    <property type="term" value="F:catalytic activity"/>
    <property type="evidence" value="ECO:0007669"/>
    <property type="project" value="InterPro"/>
</dbReference>
<dbReference type="CDD" id="cd02068">
    <property type="entry name" value="radical_SAM_B12_BD"/>
    <property type="match status" value="1"/>
</dbReference>
<dbReference type="InterPro" id="IPR058240">
    <property type="entry name" value="rSAM_sf"/>
</dbReference>
<evidence type="ECO:0000259" key="9">
    <source>
        <dbReference type="PROSITE" id="PS51918"/>
    </source>
</evidence>
<sequence>MRVLLIYPCLRLNRTPGPDWLPLGLSFMAAVLRQEGHIVSIFDRFSIQAVVGRNKDKINAAMLEHIKVYKPDLIGLNTISPLIYDTLECVSLIRRIYAGPVVAGGHHVSALPELTLLKIPGLNGIVQGEGESAINSLARGENPASIPGVWWKNEESIIVHTPAQQIDNLDTLPLPALDLLDMPFYTRPTMNTIRGHYLSTVSLLTSRGCNYRCDYCAESLTYGRGVRFHSPDYVIEWIKQVRKDYRVNGIYFHDNDFLIYENRSREICERIISAGLSGKIKWAIQTRVNRLKPDMIKLLKRAGCILVEVGVEAASQRELDLVNKQTTVYANEQAIALCRNEGISIHAYMLTALEGEIIKDLEQRIQWVKRVKPSTFDWHPLKIHPGTLLYQKKGDGFFEASEWTEENIVNYYKKDTLSCISQEKRREWMKRYYIRYHKRHHRMHILKVNAPIKLLQIFVKKIRASTLNLLGKISAVLANLFNKSLTKP</sequence>
<dbReference type="Proteomes" id="UP000002217">
    <property type="component" value="Chromosome"/>
</dbReference>
<gene>
    <name evidence="10" type="ordered locus">Dtox_1590</name>
</gene>
<dbReference type="CDD" id="cd01335">
    <property type="entry name" value="Radical_SAM"/>
    <property type="match status" value="1"/>
</dbReference>
<dbReference type="HOGENOM" id="CLU_021572_4_3_9"/>
<dbReference type="InterPro" id="IPR007197">
    <property type="entry name" value="rSAM"/>
</dbReference>
<evidence type="ECO:0000259" key="8">
    <source>
        <dbReference type="PROSITE" id="PS51332"/>
    </source>
</evidence>
<dbReference type="InterPro" id="IPR023404">
    <property type="entry name" value="rSAM_horseshoe"/>
</dbReference>
<accession>C8VW97</accession>
<evidence type="ECO:0000256" key="4">
    <source>
        <dbReference type="ARBA" id="ARBA00022691"/>
    </source>
</evidence>
<dbReference type="STRING" id="485916.Dtox_1590"/>
<dbReference type="KEGG" id="dae:Dtox_1590"/>
<keyword evidence="4" id="KW-0949">S-adenosyl-L-methionine</keyword>
<proteinExistence type="predicted"/>
<dbReference type="SUPFAM" id="SSF102114">
    <property type="entry name" value="Radical SAM enzymes"/>
    <property type="match status" value="1"/>
</dbReference>
<name>C8VW97_DESAS</name>
<protein>
    <submittedName>
        <fullName evidence="10">Radical SAM domain protein</fullName>
    </submittedName>
</protein>
<dbReference type="RefSeq" id="WP_015757160.1">
    <property type="nucleotide sequence ID" value="NC_013216.1"/>
</dbReference>
<evidence type="ECO:0000256" key="5">
    <source>
        <dbReference type="ARBA" id="ARBA00022723"/>
    </source>
</evidence>
<evidence type="ECO:0000313" key="11">
    <source>
        <dbReference type="Proteomes" id="UP000002217"/>
    </source>
</evidence>
<keyword evidence="6" id="KW-0408">Iron</keyword>
<dbReference type="OrthoDB" id="9801424at2"/>
<evidence type="ECO:0000313" key="10">
    <source>
        <dbReference type="EMBL" id="ACV62449.1"/>
    </source>
</evidence>
<feature type="domain" description="B12-binding" evidence="8">
    <location>
        <begin position="8"/>
        <end position="148"/>
    </location>
</feature>
<dbReference type="Pfam" id="PF04055">
    <property type="entry name" value="Radical_SAM"/>
    <property type="match status" value="1"/>
</dbReference>
<dbReference type="PROSITE" id="PS51918">
    <property type="entry name" value="RADICAL_SAM"/>
    <property type="match status" value="1"/>
</dbReference>
<comment type="cofactor">
    <cofactor evidence="1">
        <name>[4Fe-4S] cluster</name>
        <dbReference type="ChEBI" id="CHEBI:49883"/>
    </cofactor>
</comment>
<dbReference type="InterPro" id="IPR006158">
    <property type="entry name" value="Cobalamin-bd"/>
</dbReference>
<evidence type="ECO:0000256" key="3">
    <source>
        <dbReference type="ARBA" id="ARBA00022679"/>
    </source>
</evidence>
<dbReference type="SFLD" id="SFLDG01123">
    <property type="entry name" value="methyltransferase_(Class_B)"/>
    <property type="match status" value="1"/>
</dbReference>
<evidence type="ECO:0000256" key="6">
    <source>
        <dbReference type="ARBA" id="ARBA00023004"/>
    </source>
</evidence>
<dbReference type="GO" id="GO:0031419">
    <property type="term" value="F:cobalamin binding"/>
    <property type="evidence" value="ECO:0007669"/>
    <property type="project" value="InterPro"/>
</dbReference>
<dbReference type="Gene3D" id="3.80.30.20">
    <property type="entry name" value="tm_1862 like domain"/>
    <property type="match status" value="1"/>
</dbReference>
<dbReference type="Pfam" id="PF02310">
    <property type="entry name" value="B12-binding"/>
    <property type="match status" value="1"/>
</dbReference>
<keyword evidence="3" id="KW-0808">Transferase</keyword>
<keyword evidence="7" id="KW-0411">Iron-sulfur</keyword>
<organism evidence="10 11">
    <name type="scientific">Desulfofarcimen acetoxidans (strain ATCC 49208 / DSM 771 / KCTC 5769 / VKM B-1644 / 5575)</name>
    <name type="common">Desulfotomaculum acetoxidans</name>
    <dbReference type="NCBI Taxonomy" id="485916"/>
    <lineage>
        <taxon>Bacteria</taxon>
        <taxon>Bacillati</taxon>
        <taxon>Bacillota</taxon>
        <taxon>Clostridia</taxon>
        <taxon>Eubacteriales</taxon>
        <taxon>Peptococcaceae</taxon>
        <taxon>Desulfofarcimen</taxon>
    </lineage>
</organism>
<dbReference type="GO" id="GO:0046872">
    <property type="term" value="F:metal ion binding"/>
    <property type="evidence" value="ECO:0007669"/>
    <property type="project" value="UniProtKB-KW"/>
</dbReference>
<reference evidence="10 11" key="1">
    <citation type="journal article" date="2009" name="Stand. Genomic Sci.">
        <title>Complete genome sequence of Desulfotomaculum acetoxidans type strain (5575).</title>
        <authorList>
            <person name="Spring S."/>
            <person name="Lapidus A."/>
            <person name="Schroder M."/>
            <person name="Gleim D."/>
            <person name="Sims D."/>
            <person name="Meincke L."/>
            <person name="Glavina Del Rio T."/>
            <person name="Tice H."/>
            <person name="Copeland A."/>
            <person name="Cheng J.F."/>
            <person name="Lucas S."/>
            <person name="Chen F."/>
            <person name="Nolan M."/>
            <person name="Bruce D."/>
            <person name="Goodwin L."/>
            <person name="Pitluck S."/>
            <person name="Ivanova N."/>
            <person name="Mavromatis K."/>
            <person name="Mikhailova N."/>
            <person name="Pati A."/>
            <person name="Chen A."/>
            <person name="Palaniappan K."/>
            <person name="Land M."/>
            <person name="Hauser L."/>
            <person name="Chang Y.J."/>
            <person name="Jeffries C.D."/>
            <person name="Chain P."/>
            <person name="Saunders E."/>
            <person name="Brettin T."/>
            <person name="Detter J.C."/>
            <person name="Goker M."/>
            <person name="Bristow J."/>
            <person name="Eisen J.A."/>
            <person name="Markowitz V."/>
            <person name="Hugenholtz P."/>
            <person name="Kyrpides N.C."/>
            <person name="Klenk H.P."/>
            <person name="Han C."/>
        </authorList>
    </citation>
    <scope>NUCLEOTIDE SEQUENCE [LARGE SCALE GENOMIC DNA]</scope>
    <source>
        <strain evidence="11">ATCC 49208 / DSM 771 / VKM B-1644</strain>
    </source>
</reference>
<dbReference type="eggNOG" id="COG1032">
    <property type="taxonomic scope" value="Bacteria"/>
</dbReference>
<keyword evidence="2" id="KW-0489">Methyltransferase</keyword>
<dbReference type="PANTHER" id="PTHR43409:SF7">
    <property type="entry name" value="BLL1977 PROTEIN"/>
    <property type="match status" value="1"/>
</dbReference>
<dbReference type="EMBL" id="CP001720">
    <property type="protein sequence ID" value="ACV62449.1"/>
    <property type="molecule type" value="Genomic_DNA"/>
</dbReference>
<dbReference type="SMART" id="SM00729">
    <property type="entry name" value="Elp3"/>
    <property type="match status" value="1"/>
</dbReference>